<evidence type="ECO:0000259" key="2">
    <source>
        <dbReference type="Pfam" id="PF00589"/>
    </source>
</evidence>
<dbReference type="Gene3D" id="1.10.443.10">
    <property type="entry name" value="Intergrase catalytic core"/>
    <property type="match status" value="1"/>
</dbReference>
<dbReference type="InterPro" id="IPR013762">
    <property type="entry name" value="Integrase-like_cat_sf"/>
</dbReference>
<dbReference type="GO" id="GO:0015074">
    <property type="term" value="P:DNA integration"/>
    <property type="evidence" value="ECO:0007669"/>
    <property type="project" value="InterPro"/>
</dbReference>
<accession>A0A6J6VY73</accession>
<dbReference type="InterPro" id="IPR002104">
    <property type="entry name" value="Integrase_catalytic"/>
</dbReference>
<dbReference type="GO" id="GO:0006310">
    <property type="term" value="P:DNA recombination"/>
    <property type="evidence" value="ECO:0007669"/>
    <property type="project" value="UniProtKB-KW"/>
</dbReference>
<evidence type="ECO:0000256" key="1">
    <source>
        <dbReference type="ARBA" id="ARBA00023172"/>
    </source>
</evidence>
<gene>
    <name evidence="3" type="ORF">UFOPK2761_03653</name>
</gene>
<reference evidence="3" key="1">
    <citation type="submission" date="2020-05" db="EMBL/GenBank/DDBJ databases">
        <authorList>
            <person name="Chiriac C."/>
            <person name="Salcher M."/>
            <person name="Ghai R."/>
            <person name="Kavagutti S V."/>
        </authorList>
    </citation>
    <scope>NUCLEOTIDE SEQUENCE</scope>
</reference>
<dbReference type="Pfam" id="PF00589">
    <property type="entry name" value="Phage_integrase"/>
    <property type="match status" value="1"/>
</dbReference>
<protein>
    <submittedName>
        <fullName evidence="3">Unannotated protein</fullName>
    </submittedName>
</protein>
<dbReference type="GO" id="GO:0003677">
    <property type="term" value="F:DNA binding"/>
    <property type="evidence" value="ECO:0007669"/>
    <property type="project" value="InterPro"/>
</dbReference>
<dbReference type="SUPFAM" id="SSF56349">
    <property type="entry name" value="DNA breaking-rejoining enzymes"/>
    <property type="match status" value="1"/>
</dbReference>
<dbReference type="EMBL" id="CAEZYQ010000063">
    <property type="protein sequence ID" value="CAB4775467.1"/>
    <property type="molecule type" value="Genomic_DNA"/>
</dbReference>
<organism evidence="3">
    <name type="scientific">freshwater metagenome</name>
    <dbReference type="NCBI Taxonomy" id="449393"/>
    <lineage>
        <taxon>unclassified sequences</taxon>
        <taxon>metagenomes</taxon>
        <taxon>ecological metagenomes</taxon>
    </lineage>
</organism>
<feature type="domain" description="Tyr recombinase" evidence="2">
    <location>
        <begin position="2"/>
        <end position="58"/>
    </location>
</feature>
<proteinExistence type="predicted"/>
<sequence length="86" mass="9913">MERRWRAVRKDAGLDWVKPHMFRKTVATLIDRLADKEIAARQLGHSSSAITAEFYIEKDWSAPAVGHILEAFAGPRRHPEPDKYDQ</sequence>
<evidence type="ECO:0000313" key="3">
    <source>
        <dbReference type="EMBL" id="CAB4775467.1"/>
    </source>
</evidence>
<name>A0A6J6VY73_9ZZZZ</name>
<dbReference type="InterPro" id="IPR011010">
    <property type="entry name" value="DNA_brk_join_enz"/>
</dbReference>
<keyword evidence="1" id="KW-0233">DNA recombination</keyword>
<dbReference type="AlphaFoldDB" id="A0A6J6VY73"/>